<dbReference type="Gene3D" id="3.40.50.1000">
    <property type="entry name" value="HAD superfamily/HAD-like"/>
    <property type="match status" value="1"/>
</dbReference>
<accession>A0A0D3JDP8</accession>
<reference evidence="6" key="1">
    <citation type="journal article" date="2013" name="Nature">
        <title>Pan genome of the phytoplankton Emiliania underpins its global distribution.</title>
        <authorList>
            <person name="Read B.A."/>
            <person name="Kegel J."/>
            <person name="Klute M.J."/>
            <person name="Kuo A."/>
            <person name="Lefebvre S.C."/>
            <person name="Maumus F."/>
            <person name="Mayer C."/>
            <person name="Miller J."/>
            <person name="Monier A."/>
            <person name="Salamov A."/>
            <person name="Young J."/>
            <person name="Aguilar M."/>
            <person name="Claverie J.M."/>
            <person name="Frickenhaus S."/>
            <person name="Gonzalez K."/>
            <person name="Herman E.K."/>
            <person name="Lin Y.C."/>
            <person name="Napier J."/>
            <person name="Ogata H."/>
            <person name="Sarno A.F."/>
            <person name="Shmutz J."/>
            <person name="Schroeder D."/>
            <person name="de Vargas C."/>
            <person name="Verret F."/>
            <person name="von Dassow P."/>
            <person name="Valentin K."/>
            <person name="Van de Peer Y."/>
            <person name="Wheeler G."/>
            <person name="Dacks J.B."/>
            <person name="Delwiche C.F."/>
            <person name="Dyhrman S.T."/>
            <person name="Glockner G."/>
            <person name="John U."/>
            <person name="Richards T."/>
            <person name="Worden A.Z."/>
            <person name="Zhang X."/>
            <person name="Grigoriev I.V."/>
            <person name="Allen A.E."/>
            <person name="Bidle K."/>
            <person name="Borodovsky M."/>
            <person name="Bowler C."/>
            <person name="Brownlee C."/>
            <person name="Cock J.M."/>
            <person name="Elias M."/>
            <person name="Gladyshev V.N."/>
            <person name="Groth M."/>
            <person name="Guda C."/>
            <person name="Hadaegh A."/>
            <person name="Iglesias-Rodriguez M.D."/>
            <person name="Jenkins J."/>
            <person name="Jones B.M."/>
            <person name="Lawson T."/>
            <person name="Leese F."/>
            <person name="Lindquist E."/>
            <person name="Lobanov A."/>
            <person name="Lomsadze A."/>
            <person name="Malik S.B."/>
            <person name="Marsh M.E."/>
            <person name="Mackinder L."/>
            <person name="Mock T."/>
            <person name="Mueller-Roeber B."/>
            <person name="Pagarete A."/>
            <person name="Parker M."/>
            <person name="Probert I."/>
            <person name="Quesneville H."/>
            <person name="Raines C."/>
            <person name="Rensing S.A."/>
            <person name="Riano-Pachon D.M."/>
            <person name="Richier S."/>
            <person name="Rokitta S."/>
            <person name="Shiraiwa Y."/>
            <person name="Soanes D.M."/>
            <person name="van der Giezen M."/>
            <person name="Wahlund T.M."/>
            <person name="Williams B."/>
            <person name="Wilson W."/>
            <person name="Wolfe G."/>
            <person name="Wurch L.L."/>
        </authorList>
    </citation>
    <scope>NUCLEOTIDE SEQUENCE</scope>
</reference>
<dbReference type="GeneID" id="17267304"/>
<dbReference type="GO" id="GO:0046872">
    <property type="term" value="F:metal ion binding"/>
    <property type="evidence" value="ECO:0007669"/>
    <property type="project" value="UniProtKB-KW"/>
</dbReference>
<keyword evidence="6" id="KW-1185">Reference proteome</keyword>
<dbReference type="EnsemblProtists" id="EOD21633">
    <property type="protein sequence ID" value="EOD21633"/>
    <property type="gene ID" value="EMIHUDRAFT_65222"/>
</dbReference>
<dbReference type="InterPro" id="IPR023198">
    <property type="entry name" value="PGP-like_dom2"/>
</dbReference>
<keyword evidence="2" id="KW-0479">Metal-binding</keyword>
<comment type="cofactor">
    <cofactor evidence="1">
        <name>Mg(2+)</name>
        <dbReference type="ChEBI" id="CHEBI:18420"/>
    </cofactor>
</comment>
<dbReference type="SUPFAM" id="SSF56784">
    <property type="entry name" value="HAD-like"/>
    <property type="match status" value="1"/>
</dbReference>
<dbReference type="OMA" id="AFEDSIW"/>
<keyword evidence="4" id="KW-0119">Carbohydrate metabolism</keyword>
<dbReference type="SFLD" id="SFLDS00003">
    <property type="entry name" value="Haloacid_Dehalogenase"/>
    <property type="match status" value="1"/>
</dbReference>
<sequence>MSLAPTPRRLDAVLFDIDGTLLNSDALHLAVFQDVLQEEGFNGGDRIDEAFFMRHISGRQNAQICAALFPDWPVDRGVAFSARKEQRFRELAAAKLPALVTPGLHALCAALAAQGVRCAAVTNAPRANAELMLGAIGAVAGKESLSFFSPLIIGDECSHAKPHPEPYLAAMRLLGVEAENCLAFEDSPSGAAAAVAAGTQTVGITSTQTAEKLEEAGCSIAIRDFEDPGLAALLRDTWTLRAALL</sequence>
<dbReference type="InterPro" id="IPR023214">
    <property type="entry name" value="HAD_sf"/>
</dbReference>
<dbReference type="HOGENOM" id="CLU_045011_7_0_1"/>
<evidence type="ECO:0000256" key="2">
    <source>
        <dbReference type="ARBA" id="ARBA00022723"/>
    </source>
</evidence>
<dbReference type="InterPro" id="IPR006439">
    <property type="entry name" value="HAD-SF_hydro_IA"/>
</dbReference>
<dbReference type="KEGG" id="ehx:EMIHUDRAFT_65222"/>
<evidence type="ECO:0000256" key="3">
    <source>
        <dbReference type="ARBA" id="ARBA00022842"/>
    </source>
</evidence>
<dbReference type="NCBIfam" id="TIGR01509">
    <property type="entry name" value="HAD-SF-IA-v3"/>
    <property type="match status" value="1"/>
</dbReference>
<name>A0A0D3JDP8_EMIH1</name>
<dbReference type="InterPro" id="IPR036412">
    <property type="entry name" value="HAD-like_sf"/>
</dbReference>
<dbReference type="InterPro" id="IPR051600">
    <property type="entry name" value="Beta-PGM-like"/>
</dbReference>
<dbReference type="PROSITE" id="PS01228">
    <property type="entry name" value="COF_1"/>
    <property type="match status" value="1"/>
</dbReference>
<proteinExistence type="predicted"/>
<dbReference type="Gene3D" id="1.10.150.240">
    <property type="entry name" value="Putative phosphatase, domain 2"/>
    <property type="match status" value="1"/>
</dbReference>
<dbReference type="SFLD" id="SFLDG01129">
    <property type="entry name" value="C1.5:_HAD__Beta-PGM__Phosphata"/>
    <property type="match status" value="1"/>
</dbReference>
<protein>
    <submittedName>
        <fullName evidence="5">Uncharacterized protein</fullName>
    </submittedName>
</protein>
<dbReference type="GO" id="GO:0003824">
    <property type="term" value="F:catalytic activity"/>
    <property type="evidence" value="ECO:0007669"/>
    <property type="project" value="UniProtKB-ARBA"/>
</dbReference>
<evidence type="ECO:0000313" key="5">
    <source>
        <dbReference type="EnsemblProtists" id="EOD21633"/>
    </source>
</evidence>
<dbReference type="PANTHER" id="PTHR46193">
    <property type="entry name" value="6-PHOSPHOGLUCONATE PHOSPHATASE"/>
    <property type="match status" value="1"/>
</dbReference>
<dbReference type="Proteomes" id="UP000013827">
    <property type="component" value="Unassembled WGS sequence"/>
</dbReference>
<reference evidence="5" key="2">
    <citation type="submission" date="2024-10" db="UniProtKB">
        <authorList>
            <consortium name="EnsemblProtists"/>
        </authorList>
    </citation>
    <scope>IDENTIFICATION</scope>
</reference>
<keyword evidence="3" id="KW-0460">Magnesium</keyword>
<evidence type="ECO:0000256" key="4">
    <source>
        <dbReference type="ARBA" id="ARBA00023277"/>
    </source>
</evidence>
<organism evidence="5 6">
    <name type="scientific">Emiliania huxleyi (strain CCMP1516)</name>
    <dbReference type="NCBI Taxonomy" id="280463"/>
    <lineage>
        <taxon>Eukaryota</taxon>
        <taxon>Haptista</taxon>
        <taxon>Haptophyta</taxon>
        <taxon>Prymnesiophyceae</taxon>
        <taxon>Isochrysidales</taxon>
        <taxon>Noelaerhabdaceae</taxon>
        <taxon>Emiliania</taxon>
    </lineage>
</organism>
<dbReference type="eggNOG" id="KOG2914">
    <property type="taxonomic scope" value="Eukaryota"/>
</dbReference>
<dbReference type="Pfam" id="PF00702">
    <property type="entry name" value="Hydrolase"/>
    <property type="match status" value="1"/>
</dbReference>
<evidence type="ECO:0000256" key="1">
    <source>
        <dbReference type="ARBA" id="ARBA00001946"/>
    </source>
</evidence>
<dbReference type="PaxDb" id="2903-EOD21633"/>
<dbReference type="AlphaFoldDB" id="A0A0D3JDP8"/>
<dbReference type="RefSeq" id="XP_005774062.1">
    <property type="nucleotide sequence ID" value="XM_005774005.1"/>
</dbReference>
<dbReference type="PANTHER" id="PTHR46193:SF18">
    <property type="entry name" value="HEXITOL PHOSPHATASE B"/>
    <property type="match status" value="1"/>
</dbReference>
<evidence type="ECO:0000313" key="6">
    <source>
        <dbReference type="Proteomes" id="UP000013827"/>
    </source>
</evidence>